<comment type="caution">
    <text evidence="2">The sequence shown here is derived from an EMBL/GenBank/DDBJ whole genome shotgun (WGS) entry which is preliminary data.</text>
</comment>
<evidence type="ECO:0000313" key="4">
    <source>
        <dbReference type="Proteomes" id="UP000663832"/>
    </source>
</evidence>
<sequence length="229" mass="26234">MNNTDISKSYSWPNIVHECFIQQAQLYSQKLALELDEQSLTYSELLYSVYCLTNYLIDKIQPNKIICQCVERSFKMITDMLAILSNDVVYCPLSPLDPPERLKSLIQDTSTKTLLIHSFTWQTILMTHTSCNLIKTDSFILFNYISNNNEHHITKSISVTSDNIAYIIFTSGITGICKAVIISHSHILLYLQPSVGVDALRTTDRPIQLSLCTWDVHIHEIFDTLILLR</sequence>
<proteinExistence type="predicted"/>
<dbReference type="InterPro" id="IPR000873">
    <property type="entry name" value="AMP-dep_synth/lig_dom"/>
</dbReference>
<dbReference type="EMBL" id="CAJNOI010000261">
    <property type="protein sequence ID" value="CAF1215266.1"/>
    <property type="molecule type" value="Genomic_DNA"/>
</dbReference>
<dbReference type="PANTHER" id="PTHR45527:SF1">
    <property type="entry name" value="FATTY ACID SYNTHASE"/>
    <property type="match status" value="1"/>
</dbReference>
<name>A0A814XG36_9BILA</name>
<dbReference type="GO" id="GO:0043041">
    <property type="term" value="P:amino acid activation for nonribosomal peptide biosynthetic process"/>
    <property type="evidence" value="ECO:0007669"/>
    <property type="project" value="TreeGrafter"/>
</dbReference>
<evidence type="ECO:0000259" key="1">
    <source>
        <dbReference type="Pfam" id="PF00501"/>
    </source>
</evidence>
<dbReference type="Pfam" id="PF00501">
    <property type="entry name" value="AMP-binding"/>
    <property type="match status" value="1"/>
</dbReference>
<evidence type="ECO:0000313" key="5">
    <source>
        <dbReference type="Proteomes" id="UP000663877"/>
    </source>
</evidence>
<dbReference type="GO" id="GO:0005737">
    <property type="term" value="C:cytoplasm"/>
    <property type="evidence" value="ECO:0007669"/>
    <property type="project" value="TreeGrafter"/>
</dbReference>
<feature type="domain" description="AMP-dependent synthetase/ligase" evidence="1">
    <location>
        <begin position="22"/>
        <end position="190"/>
    </location>
</feature>
<reference evidence="2" key="1">
    <citation type="submission" date="2021-02" db="EMBL/GenBank/DDBJ databases">
        <authorList>
            <person name="Nowell W R."/>
        </authorList>
    </citation>
    <scope>NUCLEOTIDE SEQUENCE</scope>
</reference>
<dbReference type="GO" id="GO:0044550">
    <property type="term" value="P:secondary metabolite biosynthetic process"/>
    <property type="evidence" value="ECO:0007669"/>
    <property type="project" value="TreeGrafter"/>
</dbReference>
<dbReference type="GO" id="GO:0031177">
    <property type="term" value="F:phosphopantetheine binding"/>
    <property type="evidence" value="ECO:0007669"/>
    <property type="project" value="TreeGrafter"/>
</dbReference>
<accession>A0A814XG36</accession>
<organism evidence="2 5">
    <name type="scientific">Adineta steineri</name>
    <dbReference type="NCBI Taxonomy" id="433720"/>
    <lineage>
        <taxon>Eukaryota</taxon>
        <taxon>Metazoa</taxon>
        <taxon>Spiralia</taxon>
        <taxon>Gnathifera</taxon>
        <taxon>Rotifera</taxon>
        <taxon>Eurotatoria</taxon>
        <taxon>Bdelloidea</taxon>
        <taxon>Adinetida</taxon>
        <taxon>Adinetidae</taxon>
        <taxon>Adineta</taxon>
    </lineage>
</organism>
<gene>
    <name evidence="2" type="ORF">BJG266_LOCUS27668</name>
    <name evidence="3" type="ORF">QVE165_LOCUS43539</name>
</gene>
<evidence type="ECO:0000313" key="2">
    <source>
        <dbReference type="EMBL" id="CAF1215266.1"/>
    </source>
</evidence>
<protein>
    <recommendedName>
        <fullName evidence="1">AMP-dependent synthetase/ligase domain-containing protein</fullName>
    </recommendedName>
</protein>
<dbReference type="Proteomes" id="UP000663877">
    <property type="component" value="Unassembled WGS sequence"/>
</dbReference>
<dbReference type="Proteomes" id="UP000663832">
    <property type="component" value="Unassembled WGS sequence"/>
</dbReference>
<dbReference type="EMBL" id="CAJNOM010000561">
    <property type="protein sequence ID" value="CAF1501606.1"/>
    <property type="molecule type" value="Genomic_DNA"/>
</dbReference>
<dbReference type="Gene3D" id="3.40.50.980">
    <property type="match status" value="2"/>
</dbReference>
<evidence type="ECO:0000313" key="3">
    <source>
        <dbReference type="EMBL" id="CAF1501606.1"/>
    </source>
</evidence>
<dbReference type="PANTHER" id="PTHR45527">
    <property type="entry name" value="NONRIBOSOMAL PEPTIDE SYNTHETASE"/>
    <property type="match status" value="1"/>
</dbReference>
<keyword evidence="4" id="KW-1185">Reference proteome</keyword>
<dbReference type="OrthoDB" id="416786at2759"/>
<dbReference type="AlphaFoldDB" id="A0A814XG36"/>
<dbReference type="SUPFAM" id="SSF56801">
    <property type="entry name" value="Acetyl-CoA synthetase-like"/>
    <property type="match status" value="1"/>
</dbReference>